<dbReference type="InterPro" id="IPR001810">
    <property type="entry name" value="F-box_dom"/>
</dbReference>
<dbReference type="Proteomes" id="UP000054771">
    <property type="component" value="Unassembled WGS sequence"/>
</dbReference>
<dbReference type="AlphaFoldDB" id="A0A0U5GJA8"/>
<evidence type="ECO:0000259" key="1">
    <source>
        <dbReference type="Pfam" id="PF00646"/>
    </source>
</evidence>
<feature type="domain" description="F-box" evidence="1">
    <location>
        <begin position="10"/>
        <end position="42"/>
    </location>
</feature>
<dbReference type="OrthoDB" id="4182504at2759"/>
<organism evidence="2 3">
    <name type="scientific">Aspergillus calidoustus</name>
    <dbReference type="NCBI Taxonomy" id="454130"/>
    <lineage>
        <taxon>Eukaryota</taxon>
        <taxon>Fungi</taxon>
        <taxon>Dikarya</taxon>
        <taxon>Ascomycota</taxon>
        <taxon>Pezizomycotina</taxon>
        <taxon>Eurotiomycetes</taxon>
        <taxon>Eurotiomycetidae</taxon>
        <taxon>Eurotiales</taxon>
        <taxon>Aspergillaceae</taxon>
        <taxon>Aspergillus</taxon>
        <taxon>Aspergillus subgen. Nidulantes</taxon>
    </lineage>
</organism>
<gene>
    <name evidence="2" type="ORF">ASPCAL14970</name>
</gene>
<protein>
    <recommendedName>
        <fullName evidence="1">F-box domain-containing protein</fullName>
    </recommendedName>
</protein>
<evidence type="ECO:0000313" key="3">
    <source>
        <dbReference type="Proteomes" id="UP000054771"/>
    </source>
</evidence>
<accession>A0A0U5GJA8</accession>
<reference evidence="3" key="1">
    <citation type="journal article" date="2016" name="Genome Announc.">
        <title>Draft genome sequences of fungus Aspergillus calidoustus.</title>
        <authorList>
            <person name="Horn F."/>
            <person name="Linde J."/>
            <person name="Mattern D.J."/>
            <person name="Walther G."/>
            <person name="Guthke R."/>
            <person name="Scherlach K."/>
            <person name="Martin K."/>
            <person name="Brakhage A.A."/>
            <person name="Petzke L."/>
            <person name="Valiante V."/>
        </authorList>
    </citation>
    <scope>NUCLEOTIDE SEQUENCE [LARGE SCALE GENOMIC DNA]</scope>
    <source>
        <strain evidence="3">SF006504</strain>
    </source>
</reference>
<dbReference type="EMBL" id="CDMC01000034">
    <property type="protein sequence ID" value="CEL11875.1"/>
    <property type="molecule type" value="Genomic_DNA"/>
</dbReference>
<dbReference type="Pfam" id="PF00646">
    <property type="entry name" value="F-box"/>
    <property type="match status" value="1"/>
</dbReference>
<dbReference type="SUPFAM" id="SSF81383">
    <property type="entry name" value="F-box domain"/>
    <property type="match status" value="1"/>
</dbReference>
<sequence length="481" mass="54615">MTSRDPFQLLSFESAGNILYYLDPRTVVRCERVSKGWRDFIRVWIVSSGLSSNFCGLWNSEAGKEPTMRLRKFKELAAVEANLESGKPTSVRRIVARDGLVVVGDYAAWRSGGDFYWQRLSFKEDWSLFPVQILQCQPPPYYCRNFFLNANGYLVVERRERSPRDEAMSIDVYSLEENHKLHTINEPAGLDPRTAGEPIAVGTRRIYFLVRDAVHAYDLFSGVRLYATRFAQTSHTSAGGPVEMTWAHYTRYFPLLSDGHSEMLPLLWNRGVQLINGENGNLVQELAVEFWRFPYISVAATQGEFAVISADLAQGLGLKIQRFSRGPDGMFYLRLTSQVALDFRYTVPHLVIINPFRNLVAACPTASRGIPEIARLVSRGTRSSGTQGRLVSGEEQSDELAAPSVEVLSRGAVTEITLPPKCSHHRKRRLFIPDDKYGPRVIQFVDGDRILYRTFRDTTKPDAYYVFDFGLRMRRGPRSIS</sequence>
<proteinExistence type="predicted"/>
<name>A0A0U5GJA8_ASPCI</name>
<dbReference type="OMA" id="FIRVWIV"/>
<dbReference type="Gene3D" id="1.20.1280.50">
    <property type="match status" value="1"/>
</dbReference>
<keyword evidence="3" id="KW-1185">Reference proteome</keyword>
<dbReference type="InterPro" id="IPR036047">
    <property type="entry name" value="F-box-like_dom_sf"/>
</dbReference>
<evidence type="ECO:0000313" key="2">
    <source>
        <dbReference type="EMBL" id="CEL11875.1"/>
    </source>
</evidence>